<dbReference type="STRING" id="109895.A0A507DZS5"/>
<keyword evidence="1" id="KW-0472">Membrane</keyword>
<name>A0A507DZS5_9FUNG</name>
<protein>
    <recommendedName>
        <fullName evidence="3">FAS1 domain-containing protein</fullName>
    </recommendedName>
</protein>
<feature type="transmembrane region" description="Helical" evidence="1">
    <location>
        <begin position="344"/>
        <end position="366"/>
    </location>
</feature>
<evidence type="ECO:0000313" key="4">
    <source>
        <dbReference type="EMBL" id="TPX56320.1"/>
    </source>
</evidence>
<feature type="signal peptide" evidence="2">
    <location>
        <begin position="1"/>
        <end position="21"/>
    </location>
</feature>
<organism evidence="4 5">
    <name type="scientific">Powellomyces hirtus</name>
    <dbReference type="NCBI Taxonomy" id="109895"/>
    <lineage>
        <taxon>Eukaryota</taxon>
        <taxon>Fungi</taxon>
        <taxon>Fungi incertae sedis</taxon>
        <taxon>Chytridiomycota</taxon>
        <taxon>Chytridiomycota incertae sedis</taxon>
        <taxon>Chytridiomycetes</taxon>
        <taxon>Spizellomycetales</taxon>
        <taxon>Powellomycetaceae</taxon>
        <taxon>Powellomyces</taxon>
    </lineage>
</organism>
<keyword evidence="2" id="KW-0732">Signal</keyword>
<dbReference type="Gene3D" id="2.30.180.10">
    <property type="entry name" value="FAS1 domain"/>
    <property type="match status" value="2"/>
</dbReference>
<evidence type="ECO:0000256" key="1">
    <source>
        <dbReference type="SAM" id="Phobius"/>
    </source>
</evidence>
<feature type="chain" id="PRO_5021210356" description="FAS1 domain-containing protein" evidence="2">
    <location>
        <begin position="22"/>
        <end position="367"/>
    </location>
</feature>
<dbReference type="PANTHER" id="PTHR10900">
    <property type="entry name" value="PERIOSTIN-RELATED"/>
    <property type="match status" value="1"/>
</dbReference>
<dbReference type="InterPro" id="IPR050904">
    <property type="entry name" value="Adhesion/Biosynth-related"/>
</dbReference>
<dbReference type="Proteomes" id="UP000318582">
    <property type="component" value="Unassembled WGS sequence"/>
</dbReference>
<evidence type="ECO:0000313" key="5">
    <source>
        <dbReference type="Proteomes" id="UP000318582"/>
    </source>
</evidence>
<keyword evidence="5" id="KW-1185">Reference proteome</keyword>
<dbReference type="PANTHER" id="PTHR10900:SF77">
    <property type="entry name" value="FI19380P1"/>
    <property type="match status" value="1"/>
</dbReference>
<feature type="domain" description="FAS1" evidence="3">
    <location>
        <begin position="25"/>
        <end position="173"/>
    </location>
</feature>
<dbReference type="SMART" id="SM00554">
    <property type="entry name" value="FAS1"/>
    <property type="match status" value="2"/>
</dbReference>
<dbReference type="SUPFAM" id="SSF82153">
    <property type="entry name" value="FAS1 domain"/>
    <property type="match status" value="2"/>
</dbReference>
<dbReference type="Pfam" id="PF02469">
    <property type="entry name" value="Fasciclin"/>
    <property type="match status" value="2"/>
</dbReference>
<proteinExistence type="predicted"/>
<feature type="domain" description="FAS1" evidence="3">
    <location>
        <begin position="175"/>
        <end position="320"/>
    </location>
</feature>
<dbReference type="InterPro" id="IPR036378">
    <property type="entry name" value="FAS1_dom_sf"/>
</dbReference>
<comment type="caution">
    <text evidence="4">The sequence shown here is derived from an EMBL/GenBank/DDBJ whole genome shotgun (WGS) entry which is preliminary data.</text>
</comment>
<dbReference type="PROSITE" id="PS50213">
    <property type="entry name" value="FAS1"/>
    <property type="match status" value="2"/>
</dbReference>
<dbReference type="EMBL" id="QEAQ01000078">
    <property type="protein sequence ID" value="TPX56320.1"/>
    <property type="molecule type" value="Genomic_DNA"/>
</dbReference>
<accession>A0A507DZS5</accession>
<gene>
    <name evidence="4" type="ORF">PhCBS80983_g04603</name>
</gene>
<dbReference type="AlphaFoldDB" id="A0A507DZS5"/>
<evidence type="ECO:0000259" key="3">
    <source>
        <dbReference type="PROSITE" id="PS50213"/>
    </source>
</evidence>
<keyword evidence="1" id="KW-1133">Transmembrane helix</keyword>
<dbReference type="GO" id="GO:0005615">
    <property type="term" value="C:extracellular space"/>
    <property type="evidence" value="ECO:0007669"/>
    <property type="project" value="TreeGrafter"/>
</dbReference>
<keyword evidence="1" id="KW-0812">Transmembrane</keyword>
<sequence length="367" mass="37406">MQLTNIISALAVSTLAMCVSAQSPGATVVDNIKAVAANGTAKEYTLATTLRLASSIEAVVKAISVTDKNFTIFAPTDKAFADFTAANPETIVALTTNQTLLSGALFYHVIPSGAFDPKGAPAKQFVATANTHNYLQVNVEGDKVNLVYDQGNAAVIDSIASSNGIIHVIDKVMTPPRPAPVVAKEAGLTQLLGAVVSSNLTEVATDLKNGTLFAPTDKAFETVLAFAKENKLELTPTLLAGILKFHVVQGAIFSTNIVGSAKMGSLATALAGESLNYTVEGDVVKVYGAGQTALKLSPATVTKTDILVNGGVVHLIDAVLLPNITNAGNAAVVATPAGPGATNAAGMVAVSSMTLMGALAAAMALVM</sequence>
<dbReference type="InterPro" id="IPR000782">
    <property type="entry name" value="FAS1_domain"/>
</dbReference>
<evidence type="ECO:0000256" key="2">
    <source>
        <dbReference type="SAM" id="SignalP"/>
    </source>
</evidence>
<reference evidence="4 5" key="1">
    <citation type="journal article" date="2019" name="Sci. Rep.">
        <title>Comparative genomics of chytrid fungi reveal insights into the obligate biotrophic and pathogenic lifestyle of Synchytrium endobioticum.</title>
        <authorList>
            <person name="van de Vossenberg B.T.L.H."/>
            <person name="Warris S."/>
            <person name="Nguyen H.D.T."/>
            <person name="van Gent-Pelzer M.P.E."/>
            <person name="Joly D.L."/>
            <person name="van de Geest H.C."/>
            <person name="Bonants P.J.M."/>
            <person name="Smith D.S."/>
            <person name="Levesque C.A."/>
            <person name="van der Lee T.A.J."/>
        </authorList>
    </citation>
    <scope>NUCLEOTIDE SEQUENCE [LARGE SCALE GENOMIC DNA]</scope>
    <source>
        <strain evidence="4 5">CBS 809.83</strain>
    </source>
</reference>